<protein>
    <recommendedName>
        <fullName evidence="1">Reverse transcriptase zinc-binding domain-containing protein</fullName>
    </recommendedName>
</protein>
<gene>
    <name evidence="2" type="ORF">FSB_LOCUS38457</name>
</gene>
<dbReference type="AlphaFoldDB" id="A0A2N9HF50"/>
<reference evidence="2" key="1">
    <citation type="submission" date="2018-02" db="EMBL/GenBank/DDBJ databases">
        <authorList>
            <person name="Cohen D.B."/>
            <person name="Kent A.D."/>
        </authorList>
    </citation>
    <scope>NUCLEOTIDE SEQUENCE</scope>
</reference>
<dbReference type="Pfam" id="PF13966">
    <property type="entry name" value="zf-RVT"/>
    <property type="match status" value="1"/>
</dbReference>
<accession>A0A2N9HF50</accession>
<proteinExistence type="predicted"/>
<evidence type="ECO:0000259" key="1">
    <source>
        <dbReference type="Pfam" id="PF13966"/>
    </source>
</evidence>
<organism evidence="2">
    <name type="scientific">Fagus sylvatica</name>
    <name type="common">Beechnut</name>
    <dbReference type="NCBI Taxonomy" id="28930"/>
    <lineage>
        <taxon>Eukaryota</taxon>
        <taxon>Viridiplantae</taxon>
        <taxon>Streptophyta</taxon>
        <taxon>Embryophyta</taxon>
        <taxon>Tracheophyta</taxon>
        <taxon>Spermatophyta</taxon>
        <taxon>Magnoliopsida</taxon>
        <taxon>eudicotyledons</taxon>
        <taxon>Gunneridae</taxon>
        <taxon>Pentapetalae</taxon>
        <taxon>rosids</taxon>
        <taxon>fabids</taxon>
        <taxon>Fagales</taxon>
        <taxon>Fagaceae</taxon>
        <taxon>Fagus</taxon>
    </lineage>
</organism>
<feature type="domain" description="Reverse transcriptase zinc-binding" evidence="1">
    <location>
        <begin position="2"/>
        <end position="43"/>
    </location>
</feature>
<name>A0A2N9HF50_FAGSY</name>
<dbReference type="EMBL" id="OIVN01003339">
    <property type="protein sequence ID" value="SPD10575.1"/>
    <property type="molecule type" value="Genomic_DNA"/>
</dbReference>
<dbReference type="InterPro" id="IPR026960">
    <property type="entry name" value="RVT-Znf"/>
</dbReference>
<sequence>MRNRLSTKARLMQWGIGGDPSCLFCRNSIEDMDHLFFACPLYKKNLEESYGVVFGSRYPTNWDDLLGWGIRNFKGQSFRVSLCKVSRWAVVYHICIQRNNRIHAGIIQIEEQMEKEIGRDVKARMIGTKEVCSSILN</sequence>
<evidence type="ECO:0000313" key="2">
    <source>
        <dbReference type="EMBL" id="SPD10575.1"/>
    </source>
</evidence>